<dbReference type="PROSITE" id="PS00198">
    <property type="entry name" value="4FE4S_FER_1"/>
    <property type="match status" value="1"/>
</dbReference>
<dbReference type="InterPro" id="IPR017896">
    <property type="entry name" value="4Fe4S_Fe-S-bd"/>
</dbReference>
<evidence type="ECO:0000256" key="1">
    <source>
        <dbReference type="ARBA" id="ARBA00022485"/>
    </source>
</evidence>
<keyword evidence="3" id="KW-0408">Iron</keyword>
<dbReference type="AlphaFoldDB" id="A0A419FAD5"/>
<dbReference type="EMBL" id="QZKI01000001">
    <property type="protein sequence ID" value="RJP75663.1"/>
    <property type="molecule type" value="Genomic_DNA"/>
</dbReference>
<keyword evidence="4" id="KW-0411">Iron-sulfur</keyword>
<sequence length="94" mass="10782">MDQLEWEGIPRQEIPWYPTVDAEKCDGCKTCFEFCPHNTYDWDEQNTRPVAARPYNCIVECSTCAGLCPSQAIGFPPLTMLKELKDRWYGKSGT</sequence>
<evidence type="ECO:0000256" key="3">
    <source>
        <dbReference type="ARBA" id="ARBA00023004"/>
    </source>
</evidence>
<dbReference type="Gene3D" id="3.30.70.20">
    <property type="match status" value="1"/>
</dbReference>
<dbReference type="GO" id="GO:0046872">
    <property type="term" value="F:metal ion binding"/>
    <property type="evidence" value="ECO:0007669"/>
    <property type="project" value="UniProtKB-KW"/>
</dbReference>
<protein>
    <submittedName>
        <fullName evidence="6">Ferredoxin family protein</fullName>
    </submittedName>
</protein>
<dbReference type="Proteomes" id="UP000285961">
    <property type="component" value="Unassembled WGS sequence"/>
</dbReference>
<accession>A0A419FAD5</accession>
<dbReference type="PROSITE" id="PS51379">
    <property type="entry name" value="4FE4S_FER_2"/>
    <property type="match status" value="2"/>
</dbReference>
<name>A0A419FAD5_9BACT</name>
<organism evidence="6 7">
    <name type="scientific">Candidatus Abyssobacteria bacterium SURF_17</name>
    <dbReference type="NCBI Taxonomy" id="2093361"/>
    <lineage>
        <taxon>Bacteria</taxon>
        <taxon>Pseudomonadati</taxon>
        <taxon>Candidatus Hydrogenedentota</taxon>
        <taxon>Candidatus Abyssobacteria</taxon>
    </lineage>
</organism>
<dbReference type="InterPro" id="IPR050572">
    <property type="entry name" value="Fe-S_Ferredoxin"/>
</dbReference>
<keyword evidence="1" id="KW-0004">4Fe-4S</keyword>
<dbReference type="PANTHER" id="PTHR43687">
    <property type="entry name" value="ADENYLYLSULFATE REDUCTASE, BETA SUBUNIT"/>
    <property type="match status" value="1"/>
</dbReference>
<reference evidence="6 7" key="1">
    <citation type="journal article" date="2017" name="ISME J.">
        <title>Energy and carbon metabolisms in a deep terrestrial subsurface fluid microbial community.</title>
        <authorList>
            <person name="Momper L."/>
            <person name="Jungbluth S.P."/>
            <person name="Lee M.D."/>
            <person name="Amend J.P."/>
        </authorList>
    </citation>
    <scope>NUCLEOTIDE SEQUENCE [LARGE SCALE GENOMIC DNA]</scope>
    <source>
        <strain evidence="6">SURF_17</strain>
    </source>
</reference>
<evidence type="ECO:0000313" key="6">
    <source>
        <dbReference type="EMBL" id="RJP75663.1"/>
    </source>
</evidence>
<dbReference type="GO" id="GO:0051539">
    <property type="term" value="F:4 iron, 4 sulfur cluster binding"/>
    <property type="evidence" value="ECO:0007669"/>
    <property type="project" value="UniProtKB-KW"/>
</dbReference>
<proteinExistence type="predicted"/>
<feature type="domain" description="4Fe-4S ferredoxin-type" evidence="5">
    <location>
        <begin position="48"/>
        <end position="78"/>
    </location>
</feature>
<feature type="domain" description="4Fe-4S ferredoxin-type" evidence="5">
    <location>
        <begin position="16"/>
        <end position="45"/>
    </location>
</feature>
<dbReference type="InterPro" id="IPR017900">
    <property type="entry name" value="4Fe4S_Fe_S_CS"/>
</dbReference>
<evidence type="ECO:0000256" key="2">
    <source>
        <dbReference type="ARBA" id="ARBA00022723"/>
    </source>
</evidence>
<dbReference type="Pfam" id="PF12838">
    <property type="entry name" value="Fer4_7"/>
    <property type="match status" value="1"/>
</dbReference>
<dbReference type="SUPFAM" id="SSF54862">
    <property type="entry name" value="4Fe-4S ferredoxins"/>
    <property type="match status" value="1"/>
</dbReference>
<comment type="caution">
    <text evidence="6">The sequence shown here is derived from an EMBL/GenBank/DDBJ whole genome shotgun (WGS) entry which is preliminary data.</text>
</comment>
<gene>
    <name evidence="6" type="ORF">C4532_00095</name>
</gene>
<evidence type="ECO:0000256" key="4">
    <source>
        <dbReference type="ARBA" id="ARBA00023014"/>
    </source>
</evidence>
<evidence type="ECO:0000259" key="5">
    <source>
        <dbReference type="PROSITE" id="PS51379"/>
    </source>
</evidence>
<keyword evidence="2" id="KW-0479">Metal-binding</keyword>
<dbReference type="PANTHER" id="PTHR43687:SF2">
    <property type="entry name" value="FERREDOXIN 3"/>
    <property type="match status" value="1"/>
</dbReference>
<evidence type="ECO:0000313" key="7">
    <source>
        <dbReference type="Proteomes" id="UP000285961"/>
    </source>
</evidence>